<evidence type="ECO:0000256" key="7">
    <source>
        <dbReference type="ARBA" id="ARBA00051712"/>
    </source>
</evidence>
<evidence type="ECO:0000256" key="6">
    <source>
        <dbReference type="ARBA" id="ARBA00023235"/>
    </source>
</evidence>
<comment type="caution">
    <text evidence="8">Lacks conserved residue(s) required for the propagation of feature annotation.</text>
</comment>
<dbReference type="Proteomes" id="UP001183388">
    <property type="component" value="Unassembled WGS sequence"/>
</dbReference>
<keyword evidence="11" id="KW-1185">Reference proteome</keyword>
<feature type="binding site" evidence="8">
    <location>
        <position position="82"/>
    </location>
    <ligand>
        <name>substrate</name>
    </ligand>
</feature>
<feature type="binding site" evidence="8">
    <location>
        <begin position="231"/>
        <end position="232"/>
    </location>
    <ligand>
        <name>substrate</name>
    </ligand>
</feature>
<feature type="binding site" evidence="8">
    <location>
        <position position="21"/>
    </location>
    <ligand>
        <name>substrate</name>
    </ligand>
</feature>
<feature type="active site" description="Proton acceptor" evidence="8">
    <location>
        <position position="230"/>
    </location>
</feature>
<dbReference type="EMBL" id="JAVREN010000073">
    <property type="protein sequence ID" value="MDT0310460.1"/>
    <property type="molecule type" value="Genomic_DNA"/>
</dbReference>
<comment type="pathway">
    <text evidence="1 8">Amino-acid biosynthesis; L-lysine biosynthesis via DAP pathway; DL-2,6-diaminopimelate from LL-2,6-diaminopimelate: step 1/1.</text>
</comment>
<evidence type="ECO:0000313" key="11">
    <source>
        <dbReference type="Proteomes" id="UP001183388"/>
    </source>
</evidence>
<reference evidence="11" key="1">
    <citation type="submission" date="2023-07" db="EMBL/GenBank/DDBJ databases">
        <title>30 novel species of actinomycetes from the DSMZ collection.</title>
        <authorList>
            <person name="Nouioui I."/>
        </authorList>
    </citation>
    <scope>NUCLEOTIDE SEQUENCE [LARGE SCALE GENOMIC DNA]</scope>
    <source>
        <strain evidence="11">DSM 44917</strain>
    </source>
</reference>
<dbReference type="SUPFAM" id="SSF54506">
    <property type="entry name" value="Diaminopimelate epimerase-like"/>
    <property type="match status" value="2"/>
</dbReference>
<comment type="subunit">
    <text evidence="8">Homodimer.</text>
</comment>
<dbReference type="HAMAP" id="MF_00197">
    <property type="entry name" value="DAP_epimerase"/>
    <property type="match status" value="1"/>
</dbReference>
<keyword evidence="4 8" id="KW-0028">Amino-acid biosynthesis</keyword>
<feature type="site" description="Could be important to modulate the pK values of the two catalytic cysteine residues" evidence="8">
    <location>
        <position position="172"/>
    </location>
</feature>
<feature type="active site" evidence="9">
    <location>
        <position position="91"/>
    </location>
</feature>
<comment type="catalytic activity">
    <reaction evidence="7 8">
        <text>(2S,6S)-2,6-diaminopimelate = meso-2,6-diaminopimelate</text>
        <dbReference type="Rhea" id="RHEA:15393"/>
        <dbReference type="ChEBI" id="CHEBI:57609"/>
        <dbReference type="ChEBI" id="CHEBI:57791"/>
        <dbReference type="EC" id="5.1.1.7"/>
    </reaction>
</comment>
<comment type="subcellular location">
    <subcellularLocation>
        <location evidence="8">Cytoplasm</location>
    </subcellularLocation>
</comment>
<keyword evidence="8" id="KW-0963">Cytoplasm</keyword>
<dbReference type="Pfam" id="PF01678">
    <property type="entry name" value="DAP_epimerase"/>
    <property type="match status" value="2"/>
</dbReference>
<dbReference type="PANTHER" id="PTHR31689:SF0">
    <property type="entry name" value="DIAMINOPIMELATE EPIMERASE"/>
    <property type="match status" value="1"/>
</dbReference>
<feature type="binding site" evidence="8">
    <location>
        <position position="170"/>
    </location>
    <ligand>
        <name>substrate</name>
    </ligand>
</feature>
<evidence type="ECO:0000313" key="10">
    <source>
        <dbReference type="EMBL" id="MDT0310460.1"/>
    </source>
</evidence>
<sequence>MTTLVANPSFQPFAKGHGAGNDFIVLPDPHSRLALGAEDVVRLCDRRTGLGADGVLRAVRCRASPEAAAIASDADWFMDYRNADGTLGQMCGNGIRVLARYLVDAGHCPPGTLALATRAGLRTAHVPYRSADFHGPVTVGMGTPRWPGPEGITVTAGARSWPALHVDMGNPHAVAFVGDLTDPGDLTSPPAVAPADAYPYGVTIEFVARRGLDDLAVRVHERGVGETRACGTGACAAVAAALRTGAVPGTFTVDMPGGRLGVAVLADGSMELTGPATIVAHGTVRL</sequence>
<name>A0ABU2LFT9_9ACTN</name>
<comment type="function">
    <text evidence="8">Catalyzes the stereoinversion of LL-2,6-diaminopimelate (L,L-DAP) to meso-diaminopimelate (meso-DAP), a precursor of L-lysine and an essential component of the bacterial peptidoglycan.</text>
</comment>
<comment type="caution">
    <text evidence="10">The sequence shown here is derived from an EMBL/GenBank/DDBJ whole genome shotgun (WGS) entry which is preliminary data.</text>
</comment>
<organism evidence="10 11">
    <name type="scientific">Streptomyces boetiae</name>
    <dbReference type="NCBI Taxonomy" id="3075541"/>
    <lineage>
        <taxon>Bacteria</taxon>
        <taxon>Bacillati</taxon>
        <taxon>Actinomycetota</taxon>
        <taxon>Actinomycetes</taxon>
        <taxon>Kitasatosporales</taxon>
        <taxon>Streptomycetaceae</taxon>
        <taxon>Streptomyces</taxon>
    </lineage>
</organism>
<dbReference type="InterPro" id="IPR018510">
    <property type="entry name" value="DAP_epimerase_AS"/>
</dbReference>
<evidence type="ECO:0000256" key="8">
    <source>
        <dbReference type="HAMAP-Rule" id="MF_00197"/>
    </source>
</evidence>
<evidence type="ECO:0000256" key="1">
    <source>
        <dbReference type="ARBA" id="ARBA00005196"/>
    </source>
</evidence>
<protein>
    <recommendedName>
        <fullName evidence="3 8">Diaminopimelate epimerase</fullName>
        <shortName evidence="8">DAP epimerase</shortName>
        <ecNumber evidence="3 8">5.1.1.7</ecNumber>
    </recommendedName>
    <alternativeName>
        <fullName evidence="8">PLP-independent amino acid racemase</fullName>
    </alternativeName>
</protein>
<feature type="binding site" evidence="8">
    <location>
        <begin position="92"/>
        <end position="93"/>
    </location>
    <ligand>
        <name>substrate</name>
    </ligand>
</feature>
<dbReference type="PROSITE" id="PS01326">
    <property type="entry name" value="DAP_EPIMERASE"/>
    <property type="match status" value="1"/>
</dbReference>
<dbReference type="GO" id="GO:0008837">
    <property type="term" value="F:diaminopimelate epimerase activity"/>
    <property type="evidence" value="ECO:0007669"/>
    <property type="project" value="UniProtKB-EC"/>
</dbReference>
<dbReference type="EC" id="5.1.1.7" evidence="3 8"/>
<proteinExistence type="inferred from homology"/>
<dbReference type="InterPro" id="IPR001653">
    <property type="entry name" value="DAP_epimerase_DapF"/>
</dbReference>
<dbReference type="Gene3D" id="3.10.310.10">
    <property type="entry name" value="Diaminopimelate Epimerase, Chain A, domain 1"/>
    <property type="match status" value="2"/>
</dbReference>
<evidence type="ECO:0000256" key="4">
    <source>
        <dbReference type="ARBA" id="ARBA00022605"/>
    </source>
</evidence>
<keyword evidence="6 8" id="KW-0413">Isomerase</keyword>
<feature type="binding site" evidence="8">
    <location>
        <begin position="221"/>
        <end position="222"/>
    </location>
    <ligand>
        <name>substrate</name>
    </ligand>
</feature>
<evidence type="ECO:0000256" key="3">
    <source>
        <dbReference type="ARBA" id="ARBA00013080"/>
    </source>
</evidence>
<dbReference type="NCBIfam" id="TIGR00652">
    <property type="entry name" value="DapF"/>
    <property type="match status" value="1"/>
</dbReference>
<dbReference type="PANTHER" id="PTHR31689">
    <property type="entry name" value="DIAMINOPIMELATE EPIMERASE, CHLOROPLASTIC"/>
    <property type="match status" value="1"/>
</dbReference>
<comment type="similarity">
    <text evidence="2 8">Belongs to the diaminopimelate epimerase family.</text>
</comment>
<evidence type="ECO:0000256" key="9">
    <source>
        <dbReference type="PROSITE-ProRule" id="PRU10125"/>
    </source>
</evidence>
<feature type="site" description="Could be important to modulate the pK values of the two catalytic cysteine residues" evidence="8">
    <location>
        <position position="221"/>
    </location>
</feature>
<evidence type="ECO:0000256" key="5">
    <source>
        <dbReference type="ARBA" id="ARBA00023154"/>
    </source>
</evidence>
<accession>A0ABU2LFT9</accession>
<keyword evidence="5 8" id="KW-0457">Lysine biosynthesis</keyword>
<dbReference type="RefSeq" id="WP_311633428.1">
    <property type="nucleotide sequence ID" value="NZ_JAVREN010000073.1"/>
</dbReference>
<feature type="active site" description="Proton donor" evidence="8">
    <location>
        <position position="91"/>
    </location>
</feature>
<evidence type="ECO:0000256" key="2">
    <source>
        <dbReference type="ARBA" id="ARBA00010219"/>
    </source>
</evidence>
<gene>
    <name evidence="8 10" type="primary">dapF</name>
    <name evidence="10" type="ORF">RM780_26440</name>
</gene>